<reference evidence="2" key="1">
    <citation type="journal article" date="2019" name="Int. J. Syst. Evol. Microbiol.">
        <title>The Global Catalogue of Microorganisms (GCM) 10K type strain sequencing project: providing services to taxonomists for standard genome sequencing and annotation.</title>
        <authorList>
            <consortium name="The Broad Institute Genomics Platform"/>
            <consortium name="The Broad Institute Genome Sequencing Center for Infectious Disease"/>
            <person name="Wu L."/>
            <person name="Ma J."/>
        </authorList>
    </citation>
    <scope>NUCLEOTIDE SEQUENCE [LARGE SCALE GENOMIC DNA]</scope>
    <source>
        <strain evidence="2">JCM 31920</strain>
    </source>
</reference>
<dbReference type="EMBL" id="BAABEY010000036">
    <property type="protein sequence ID" value="GAA4445778.1"/>
    <property type="molecule type" value="Genomic_DNA"/>
</dbReference>
<evidence type="ECO:0008006" key="3">
    <source>
        <dbReference type="Google" id="ProtNLM"/>
    </source>
</evidence>
<evidence type="ECO:0000313" key="1">
    <source>
        <dbReference type="EMBL" id="GAA4445778.1"/>
    </source>
</evidence>
<accession>A0ABP8MAA6</accession>
<evidence type="ECO:0000313" key="2">
    <source>
        <dbReference type="Proteomes" id="UP001501508"/>
    </source>
</evidence>
<name>A0ABP8MAA6_9BACT</name>
<dbReference type="Pfam" id="PF08309">
    <property type="entry name" value="LVIVD"/>
    <property type="match status" value="1"/>
</dbReference>
<organism evidence="1 2">
    <name type="scientific">Ravibacter arvi</name>
    <dbReference type="NCBI Taxonomy" id="2051041"/>
    <lineage>
        <taxon>Bacteria</taxon>
        <taxon>Pseudomonadati</taxon>
        <taxon>Bacteroidota</taxon>
        <taxon>Cytophagia</taxon>
        <taxon>Cytophagales</taxon>
        <taxon>Spirosomataceae</taxon>
        <taxon>Ravibacter</taxon>
    </lineage>
</organism>
<sequence>MLFFPLISGCYDDHGPGGDIVFDGTGYRPIYVSEEKSKEVLTKPAEPLADPGKIYLLEPYIFVNEKGRGIHIIDNTDPKSPKNISFISIPGNYDMAAKGTWLYADNYKDLLTFDISDPTQVQLVKRTPNIIPSVGDYPPHVNVYFECADPAKGVVVGWEKVSMPDKPKCRR</sequence>
<gene>
    <name evidence="1" type="ORF">GCM10023091_37820</name>
</gene>
<dbReference type="InterPro" id="IPR013211">
    <property type="entry name" value="LVIVD"/>
</dbReference>
<keyword evidence="2" id="KW-1185">Reference proteome</keyword>
<proteinExistence type="predicted"/>
<protein>
    <recommendedName>
        <fullName evidence="3">LVIVD repeat-containing protein</fullName>
    </recommendedName>
</protein>
<comment type="caution">
    <text evidence="1">The sequence shown here is derived from an EMBL/GenBank/DDBJ whole genome shotgun (WGS) entry which is preliminary data.</text>
</comment>
<dbReference type="Proteomes" id="UP001501508">
    <property type="component" value="Unassembled WGS sequence"/>
</dbReference>